<comment type="caution">
    <text evidence="2">The sequence shown here is derived from an EMBL/GenBank/DDBJ whole genome shotgun (WGS) entry which is preliminary data.</text>
</comment>
<dbReference type="Proteomes" id="UP000245956">
    <property type="component" value="Unassembled WGS sequence"/>
</dbReference>
<accession>A0A2U3E1L6</accession>
<evidence type="ECO:0000313" key="3">
    <source>
        <dbReference type="Proteomes" id="UP000245956"/>
    </source>
</evidence>
<protein>
    <submittedName>
        <fullName evidence="2">Uncharacterized protein</fullName>
    </submittedName>
</protein>
<reference evidence="2 3" key="1">
    <citation type="journal article" date="2016" name="Front. Microbiol.">
        <title>Genome and transcriptome sequences reveal the specific parasitism of the nematophagous Purpureocillium lilacinum 36-1.</title>
        <authorList>
            <person name="Xie J."/>
            <person name="Li S."/>
            <person name="Mo C."/>
            <person name="Xiao X."/>
            <person name="Peng D."/>
            <person name="Wang G."/>
            <person name="Xiao Y."/>
        </authorList>
    </citation>
    <scope>NUCLEOTIDE SEQUENCE [LARGE SCALE GENOMIC DNA]</scope>
    <source>
        <strain evidence="2 3">36-1</strain>
    </source>
</reference>
<dbReference type="EMBL" id="LCWV01000015">
    <property type="protein sequence ID" value="PWI68405.1"/>
    <property type="molecule type" value="Genomic_DNA"/>
</dbReference>
<sequence>MRPRRHRSLMFDRPLDRARHKGAPQNSVPCDNFGAFRRARDNVLNKTPENRLDVDSDSEPECVPMTPEDEFKYITTIPETRLPDQPRSLEGAIGYGSDHDSRESVERKDALRSSSQSLGRDETRITPFEANKGLREVPRSAPRSIQRIGKFNFRQGVRIRDYKVPRRQRSASPTASREYQGRDGFEAAEMSLGSPQPMTRRHEQRTPDLEPTMLETCDSLFSSPDLEILLVGRCRRSRPIILSSEAVNAAASTPLLTESQSHSPRSVRCVIKLEDEDDDVFRKWLVG</sequence>
<feature type="region of interest" description="Disordered" evidence="1">
    <location>
        <begin position="1"/>
        <end position="33"/>
    </location>
</feature>
<evidence type="ECO:0000256" key="1">
    <source>
        <dbReference type="SAM" id="MobiDB-lite"/>
    </source>
</evidence>
<evidence type="ECO:0000313" key="2">
    <source>
        <dbReference type="EMBL" id="PWI68405.1"/>
    </source>
</evidence>
<feature type="region of interest" description="Disordered" evidence="1">
    <location>
        <begin position="162"/>
        <end position="183"/>
    </location>
</feature>
<dbReference type="AlphaFoldDB" id="A0A2U3E1L6"/>
<organism evidence="2 3">
    <name type="scientific">Purpureocillium lilacinum</name>
    <name type="common">Paecilomyces lilacinus</name>
    <dbReference type="NCBI Taxonomy" id="33203"/>
    <lineage>
        <taxon>Eukaryota</taxon>
        <taxon>Fungi</taxon>
        <taxon>Dikarya</taxon>
        <taxon>Ascomycota</taxon>
        <taxon>Pezizomycotina</taxon>
        <taxon>Sordariomycetes</taxon>
        <taxon>Hypocreomycetidae</taxon>
        <taxon>Hypocreales</taxon>
        <taxon>Ophiocordycipitaceae</taxon>
        <taxon>Purpureocillium</taxon>
    </lineage>
</organism>
<feature type="compositionally biased region" description="Basic and acidic residues" evidence="1">
    <location>
        <begin position="97"/>
        <end position="111"/>
    </location>
</feature>
<proteinExistence type="predicted"/>
<name>A0A2U3E1L6_PURLI</name>
<gene>
    <name evidence="2" type="ORF">PCL_02174</name>
</gene>
<feature type="region of interest" description="Disordered" evidence="1">
    <location>
        <begin position="81"/>
        <end position="147"/>
    </location>
</feature>